<dbReference type="RefSeq" id="WP_106319610.1">
    <property type="nucleotide sequence ID" value="NZ_BOMO01000003.1"/>
</dbReference>
<protein>
    <submittedName>
        <fullName evidence="2">GAF domain-containing protein</fullName>
    </submittedName>
</protein>
<dbReference type="AlphaFoldDB" id="A0A2T0KES1"/>
<dbReference type="EMBL" id="PVMZ01000006">
    <property type="protein sequence ID" value="PRX21487.1"/>
    <property type="molecule type" value="Genomic_DNA"/>
</dbReference>
<dbReference type="PANTHER" id="PTHR43102">
    <property type="entry name" value="SLR1143 PROTEIN"/>
    <property type="match status" value="1"/>
</dbReference>
<accession>A0A2T0KES1</accession>
<proteinExistence type="predicted"/>
<organism evidence="2 3">
    <name type="scientific">Actinoplanes italicus</name>
    <dbReference type="NCBI Taxonomy" id="113567"/>
    <lineage>
        <taxon>Bacteria</taxon>
        <taxon>Bacillati</taxon>
        <taxon>Actinomycetota</taxon>
        <taxon>Actinomycetes</taxon>
        <taxon>Micromonosporales</taxon>
        <taxon>Micromonosporaceae</taxon>
        <taxon>Actinoplanes</taxon>
    </lineage>
</organism>
<evidence type="ECO:0000313" key="3">
    <source>
        <dbReference type="Proteomes" id="UP000239415"/>
    </source>
</evidence>
<dbReference type="SUPFAM" id="SSF55781">
    <property type="entry name" value="GAF domain-like"/>
    <property type="match status" value="1"/>
</dbReference>
<dbReference type="Gene3D" id="3.30.450.40">
    <property type="match status" value="1"/>
</dbReference>
<dbReference type="InterPro" id="IPR003018">
    <property type="entry name" value="GAF"/>
</dbReference>
<keyword evidence="3" id="KW-1185">Reference proteome</keyword>
<dbReference type="PANTHER" id="PTHR43102:SF2">
    <property type="entry name" value="GAF DOMAIN-CONTAINING PROTEIN"/>
    <property type="match status" value="1"/>
</dbReference>
<comment type="caution">
    <text evidence="2">The sequence shown here is derived from an EMBL/GenBank/DDBJ whole genome shotgun (WGS) entry which is preliminary data.</text>
</comment>
<dbReference type="Pfam" id="PF01590">
    <property type="entry name" value="GAF"/>
    <property type="match status" value="1"/>
</dbReference>
<dbReference type="InterPro" id="IPR029016">
    <property type="entry name" value="GAF-like_dom_sf"/>
</dbReference>
<gene>
    <name evidence="2" type="ORF">CLV67_106267</name>
</gene>
<dbReference type="OrthoDB" id="9151676at2"/>
<evidence type="ECO:0000259" key="1">
    <source>
        <dbReference type="Pfam" id="PF01590"/>
    </source>
</evidence>
<name>A0A2T0KES1_9ACTN</name>
<sequence>MTLGTYYPELSDRRRLLALARAGVDLQIERPYLTEIVESVTDRMDTPFAVISVLLDGAQVFLAGVGPIPAWIGEAGGTPIEWAFCLPMLRSRAGWFVGDFATEPDHRENPLVTVEGVRSYIAAPLIMSNGHVVGGLCGLDVRPREFGEGQLCVLQDLADEAVRRIEARAEPDIMEP</sequence>
<evidence type="ECO:0000313" key="2">
    <source>
        <dbReference type="EMBL" id="PRX21487.1"/>
    </source>
</evidence>
<reference evidence="2 3" key="1">
    <citation type="submission" date="2018-03" db="EMBL/GenBank/DDBJ databases">
        <title>Genomic Encyclopedia of Archaeal and Bacterial Type Strains, Phase II (KMG-II): from individual species to whole genera.</title>
        <authorList>
            <person name="Goeker M."/>
        </authorList>
    </citation>
    <scope>NUCLEOTIDE SEQUENCE [LARGE SCALE GENOMIC DNA]</scope>
    <source>
        <strain evidence="2 3">DSM 43146</strain>
    </source>
</reference>
<feature type="domain" description="GAF" evidence="1">
    <location>
        <begin position="33"/>
        <end position="162"/>
    </location>
</feature>
<dbReference type="Proteomes" id="UP000239415">
    <property type="component" value="Unassembled WGS sequence"/>
</dbReference>